<dbReference type="InterPro" id="IPR013097">
    <property type="entry name" value="Dabb"/>
</dbReference>
<dbReference type="PANTHER" id="PTHR37832">
    <property type="entry name" value="BLL2683 PROTEIN"/>
    <property type="match status" value="1"/>
</dbReference>
<dbReference type="Pfam" id="PF07876">
    <property type="entry name" value="Dabb"/>
    <property type="match status" value="1"/>
</dbReference>
<feature type="domain" description="Stress-response A/B barrel" evidence="1">
    <location>
        <begin position="2"/>
        <end position="94"/>
    </location>
</feature>
<evidence type="ECO:0000313" key="3">
    <source>
        <dbReference type="Proteomes" id="UP001290861"/>
    </source>
</evidence>
<dbReference type="InterPro" id="IPR011008">
    <property type="entry name" value="Dimeric_a/b-barrel"/>
</dbReference>
<sequence length="96" mass="11023">MIKHIVMWKFKDDVPAEERVEMKNRLEALKGVAPTLLDIEVGLDVLGTDQSKDIVLYSEFASLEDLKAYAEHPEHVKVGEFIKPRVCERHAVDYEV</sequence>
<evidence type="ECO:0000313" key="2">
    <source>
        <dbReference type="EMBL" id="MDZ8117687.1"/>
    </source>
</evidence>
<dbReference type="SMART" id="SM00886">
    <property type="entry name" value="Dabb"/>
    <property type="match status" value="1"/>
</dbReference>
<evidence type="ECO:0000259" key="1">
    <source>
        <dbReference type="PROSITE" id="PS51502"/>
    </source>
</evidence>
<dbReference type="SUPFAM" id="SSF54909">
    <property type="entry name" value="Dimeric alpha+beta barrel"/>
    <property type="match status" value="1"/>
</dbReference>
<gene>
    <name evidence="2" type="ORF">P9H32_03530</name>
</gene>
<protein>
    <submittedName>
        <fullName evidence="2">Dabb family protein</fullName>
    </submittedName>
</protein>
<dbReference type="Proteomes" id="UP001290861">
    <property type="component" value="Unassembled WGS sequence"/>
</dbReference>
<reference evidence="2 3" key="1">
    <citation type="journal article" date="2024" name="Appl. Environ. Microbiol.">
        <title>Pontiella agarivorans sp. nov., a novel marine anaerobic bacterium capable of degrading macroalgal polysaccharides and fixing nitrogen.</title>
        <authorList>
            <person name="Liu N."/>
            <person name="Kivenson V."/>
            <person name="Peng X."/>
            <person name="Cui Z."/>
            <person name="Lankiewicz T.S."/>
            <person name="Gosselin K.M."/>
            <person name="English C.J."/>
            <person name="Blair E.M."/>
            <person name="O'Malley M.A."/>
            <person name="Valentine D.L."/>
        </authorList>
    </citation>
    <scope>NUCLEOTIDE SEQUENCE [LARGE SCALE GENOMIC DNA]</scope>
    <source>
        <strain evidence="2 3">NLcol2</strain>
    </source>
</reference>
<dbReference type="RefSeq" id="WP_322607485.1">
    <property type="nucleotide sequence ID" value="NZ_JARVCO010000002.1"/>
</dbReference>
<keyword evidence="3" id="KW-1185">Reference proteome</keyword>
<dbReference type="EMBL" id="JARVCO010000002">
    <property type="protein sequence ID" value="MDZ8117687.1"/>
    <property type="molecule type" value="Genomic_DNA"/>
</dbReference>
<accession>A0ABU5MTZ8</accession>
<dbReference type="Gene3D" id="3.30.70.100">
    <property type="match status" value="1"/>
</dbReference>
<dbReference type="PANTHER" id="PTHR37832:SF1">
    <property type="entry name" value="STRESS-RESPONSE A_B BARREL DOMAIN-CONTAINING PROTEIN"/>
    <property type="match status" value="1"/>
</dbReference>
<comment type="caution">
    <text evidence="2">The sequence shown here is derived from an EMBL/GenBank/DDBJ whole genome shotgun (WGS) entry which is preliminary data.</text>
</comment>
<name>A0ABU5MTZ8_9BACT</name>
<organism evidence="2 3">
    <name type="scientific">Pontiella agarivorans</name>
    <dbReference type="NCBI Taxonomy" id="3038953"/>
    <lineage>
        <taxon>Bacteria</taxon>
        <taxon>Pseudomonadati</taxon>
        <taxon>Kiritimatiellota</taxon>
        <taxon>Kiritimatiellia</taxon>
        <taxon>Kiritimatiellales</taxon>
        <taxon>Pontiellaceae</taxon>
        <taxon>Pontiella</taxon>
    </lineage>
</organism>
<proteinExistence type="predicted"/>
<dbReference type="PROSITE" id="PS51502">
    <property type="entry name" value="S_R_A_B_BARREL"/>
    <property type="match status" value="1"/>
</dbReference>